<dbReference type="PROSITE" id="PS50250">
    <property type="entry name" value="PCI"/>
    <property type="match status" value="1"/>
</dbReference>
<dbReference type="PANTHER" id="PTHR12436">
    <property type="entry name" value="80 KDA MCM3-ASSOCIATED PROTEIN"/>
    <property type="match status" value="1"/>
</dbReference>
<feature type="domain" description="PCI" evidence="2">
    <location>
        <begin position="576"/>
        <end position="755"/>
    </location>
</feature>
<feature type="compositionally biased region" description="Polar residues" evidence="1">
    <location>
        <begin position="119"/>
        <end position="128"/>
    </location>
</feature>
<evidence type="ECO:0000313" key="4">
    <source>
        <dbReference type="Proteomes" id="UP000077202"/>
    </source>
</evidence>
<dbReference type="InterPro" id="IPR045107">
    <property type="entry name" value="SAC3/GANP/THP3"/>
</dbReference>
<accession>A0A176WFD2</accession>
<dbReference type="EMBL" id="LVLJ01001114">
    <property type="protein sequence ID" value="OAE31343.1"/>
    <property type="molecule type" value="Genomic_DNA"/>
</dbReference>
<dbReference type="Proteomes" id="UP000077202">
    <property type="component" value="Unassembled WGS sequence"/>
</dbReference>
<dbReference type="InterPro" id="IPR000717">
    <property type="entry name" value="PCI_dom"/>
</dbReference>
<feature type="compositionally biased region" description="Basic and acidic residues" evidence="1">
    <location>
        <begin position="334"/>
        <end position="343"/>
    </location>
</feature>
<dbReference type="Pfam" id="PF03399">
    <property type="entry name" value="SAC3_GANP"/>
    <property type="match status" value="1"/>
</dbReference>
<feature type="compositionally biased region" description="Polar residues" evidence="1">
    <location>
        <begin position="11"/>
        <end position="29"/>
    </location>
</feature>
<name>A0A176WFD2_MARPO</name>
<dbReference type="GO" id="GO:0070390">
    <property type="term" value="C:transcription export complex 2"/>
    <property type="evidence" value="ECO:0007669"/>
    <property type="project" value="TreeGrafter"/>
</dbReference>
<protein>
    <recommendedName>
        <fullName evidence="2">PCI domain-containing protein</fullName>
    </recommendedName>
</protein>
<proteinExistence type="predicted"/>
<feature type="compositionally biased region" description="Polar residues" evidence="1">
    <location>
        <begin position="299"/>
        <end position="308"/>
    </location>
</feature>
<dbReference type="InterPro" id="IPR005062">
    <property type="entry name" value="SAC3/GANP/THP3_conserved"/>
</dbReference>
<evidence type="ECO:0000259" key="2">
    <source>
        <dbReference type="PROSITE" id="PS50250"/>
    </source>
</evidence>
<gene>
    <name evidence="3" type="ORF">AXG93_4510s1190</name>
</gene>
<reference evidence="3" key="1">
    <citation type="submission" date="2016-03" db="EMBL/GenBank/DDBJ databases">
        <title>Mechanisms controlling the formation of the plant cell surface in tip-growing cells are functionally conserved among land plants.</title>
        <authorList>
            <person name="Honkanen S."/>
            <person name="Jones V.A."/>
            <person name="Morieri G."/>
            <person name="Champion C."/>
            <person name="Hetherington A.J."/>
            <person name="Kelly S."/>
            <person name="Saint-Marcoux D."/>
            <person name="Proust H."/>
            <person name="Prescott H."/>
            <person name="Dolan L."/>
        </authorList>
    </citation>
    <scope>NUCLEOTIDE SEQUENCE [LARGE SCALE GENOMIC DNA]</scope>
    <source>
        <tissue evidence="3">Whole gametophyte</tissue>
    </source>
</reference>
<dbReference type="Gene3D" id="1.25.40.990">
    <property type="match status" value="1"/>
</dbReference>
<dbReference type="GO" id="GO:0006406">
    <property type="term" value="P:mRNA export from nucleus"/>
    <property type="evidence" value="ECO:0007669"/>
    <property type="project" value="TreeGrafter"/>
</dbReference>
<feature type="compositionally biased region" description="Polar residues" evidence="1">
    <location>
        <begin position="1507"/>
        <end position="1518"/>
    </location>
</feature>
<organism evidence="3 4">
    <name type="scientific">Marchantia polymorpha subsp. ruderalis</name>
    <dbReference type="NCBI Taxonomy" id="1480154"/>
    <lineage>
        <taxon>Eukaryota</taxon>
        <taxon>Viridiplantae</taxon>
        <taxon>Streptophyta</taxon>
        <taxon>Embryophyta</taxon>
        <taxon>Marchantiophyta</taxon>
        <taxon>Marchantiopsida</taxon>
        <taxon>Marchantiidae</taxon>
        <taxon>Marchantiales</taxon>
        <taxon>Marchantiaceae</taxon>
        <taxon>Marchantia</taxon>
    </lineage>
</organism>
<feature type="region of interest" description="Disordered" evidence="1">
    <location>
        <begin position="1"/>
        <end position="398"/>
    </location>
</feature>
<comment type="caution">
    <text evidence="3">The sequence shown here is derived from an EMBL/GenBank/DDBJ whole genome shotgun (WGS) entry which is preliminary data.</text>
</comment>
<dbReference type="FunFam" id="1.25.40.990:FF:000004">
    <property type="entry name" value="Putative peptidase C48 domain family protein"/>
    <property type="match status" value="1"/>
</dbReference>
<evidence type="ECO:0000256" key="1">
    <source>
        <dbReference type="SAM" id="MobiDB-lite"/>
    </source>
</evidence>
<feature type="compositionally biased region" description="Polar residues" evidence="1">
    <location>
        <begin position="280"/>
        <end position="292"/>
    </location>
</feature>
<feature type="region of interest" description="Disordered" evidence="1">
    <location>
        <begin position="1487"/>
        <end position="1518"/>
    </location>
</feature>
<sequence>MDDNMKRVVFGSQTTSPKLNPASTGNWTAEESIVFGPGASGKRSAEGATASDRGGPGGPGRRERGIKQPQLGPPQVGKGYFRGYEQPFAPQQVGKGYAKSPDQQQFGQQQLGKVFAKSPEQQQFSHQQLGRGFSKSPEQQQFPQQQLGKGFPKSPEQQQFPQQQLGKGFFKSPDQQQFPHQQLGKGFSKSPDQQQFPQQQLGKGFSKSPDQQQFPQQQLGKGFSKSPDQQQFPQQQLGKGFSKSPDQQQFPQQQLGKGFSKSPDQQQFAQQQLGKGYTKSPDQQLHAQQQLSRGYAKSTELQQSSLQQPRKGYSKHQDQYEAQQVSKGYAKSPDQQREEEAAKERRRVRFGAEGRSTGATQRLGPEVANVERQTPNSSPGGEIGTMLEPGSSPIPGGNLNKREMIVVRRPEVIIEDSSELDGLESLNTEAILGICPDMCPEIEREERERKGDLDRFERVEGDRNQTSIDLAVKKYTRTAEKSAVLIRPLPVLKSTMTHLLSLLERDHEDDLLSVHNFLWDRMRAVRMDLRMQHIFGEDSITMHEQMIRFHILAMHELCEYVQGEAGVSEGFNAHLNIEQMNKTSVDLFQMYEDHVKQGISVPSEAEFRGYYALLKLDKHPGYRVEPAELSLDLAKMTPEIRRSPQVLFARDVARACRGNNYVAFFRLARQATYLQACLMHAHFAKLRTQALASLYSGLLKNQGIPLSTVVDWLGMEGENIEDLVKYHGFSMKSYEEDYMVKEGPFLNKERDFPTSRSQLVEAKRSAVIAADVQSGGLLPTRPDLANKLKKLVSSGRSEYKEGSSMIGGKLLPAIEKGDQLPIFDPIHTFVDSVEEDMPDYVDEEEQPLVEIQAAPLSFVTDMSMLIKVQSEEEVKQSKKRRMEEPHSEAEEHEIRRLRHEADAAARRAASQALAAEAKRQEEKLRGAAHKAEADAGKQWRWFRKWRRRAAAKALERQQKLERAETALNTLSLGLPLVKTQDFGGDLLSVEDRHYYLQALVEEQARKLQEFWAPINIPKLVMPILHELNRGTRFLHWNLLLSTEGNAAGNWIRTKVNSKLLSNAEESYMGVELSTISADGKIIFDRAGGKYVGLWYSTRELVTSTSTSHSQASFYGTSGLVFVVKENESVAVEQARLHTLAQAVPDGVSVPLLVISTEAGYENGREAEQSLLRSWDLFLKTDEVSREKISKHKLIYIGISPEVNPDEKCYFSGHALTDGLLWLAYHCPRQPQLRPVHLADLVKEHLDDHLRLLLRMYPRDVKPEHCITVYNKALEKAVDEIEKTARSIPLNWPPDSPPRRKLEGKDGEYMPSLEAWNHSKTLELAYAALISCRLPAFPSVPSFDTGISIISQKMTLESVLQKYLSIVEGTSTDNPTMRWEVNGMVQRGCTIDWSKTGNILVPRWARIFQAIFATRLILLDEMQAALVYVSRVEKRPPFHLEKFEKYHSSANQALDITDRYCNAEPLLDDLIGQTGYEDDGIAYQGCSRKEEASPPQQMRTAVREETPTRSARNSYQTQFSTPETLSLPMQYRGGYLEESQKEVKVSPISRHVTDWLISRTGFDSSKRMQLALTDSELFLDDMMEQLDLWNSRPAGDHAHGDDFPVTPPLSNANLIELSKCDKQISPKEELGYYDSAFDNVIPHSREKKDLGPWALKLELTESEILLGRMVAEFETKTSEGDEAFPTKIAHGNGDTEHVHEYKQSFSERSRANLLIS</sequence>
<feature type="region of interest" description="Disordered" evidence="1">
    <location>
        <begin position="875"/>
        <end position="894"/>
    </location>
</feature>
<dbReference type="PANTHER" id="PTHR12436:SF17">
    <property type="entry name" value="SAC3 FAMILY PROTEIN B"/>
    <property type="match status" value="1"/>
</dbReference>
<keyword evidence="4" id="KW-1185">Reference proteome</keyword>
<evidence type="ECO:0000313" key="3">
    <source>
        <dbReference type="EMBL" id="OAE31343.1"/>
    </source>
</evidence>
<dbReference type="GO" id="GO:0005737">
    <property type="term" value="C:cytoplasm"/>
    <property type="evidence" value="ECO:0007669"/>
    <property type="project" value="TreeGrafter"/>
</dbReference>